<keyword evidence="1" id="KW-0812">Transmembrane</keyword>
<sequence>MSAVPSPGRGLPRLVRGAVLATFCLLMSMGAHVAAGGSPPLSPGLLLCAGLLVVSCVAAADRRRGFGGIVTVAGVSQVVFHLLSAGGDHGGSAAVVTPGPGMVLAHVVATLVVGAALACGERLVWSLAALCGVVRALRLVRCCPPPGPAPAAAAFAAPRPVRRWILARSGPAWRGPPVLSH</sequence>
<feature type="transmembrane region" description="Helical" evidence="1">
    <location>
        <begin position="66"/>
        <end position="83"/>
    </location>
</feature>
<feature type="transmembrane region" description="Helical" evidence="1">
    <location>
        <begin position="14"/>
        <end position="35"/>
    </location>
</feature>
<dbReference type="EMBL" id="FNUC01000003">
    <property type="protein sequence ID" value="SEE71486.1"/>
    <property type="molecule type" value="Genomic_DNA"/>
</dbReference>
<keyword evidence="3" id="KW-1185">Reference proteome</keyword>
<evidence type="ECO:0000256" key="1">
    <source>
        <dbReference type="SAM" id="Phobius"/>
    </source>
</evidence>
<keyword evidence="1" id="KW-1133">Transmembrane helix</keyword>
<accession>A0A1H5L369</accession>
<dbReference type="AlphaFoldDB" id="A0A1H5L369"/>
<evidence type="ECO:0000313" key="3">
    <source>
        <dbReference type="Proteomes" id="UP000181980"/>
    </source>
</evidence>
<keyword evidence="1" id="KW-0472">Membrane</keyword>
<proteinExistence type="predicted"/>
<protein>
    <submittedName>
        <fullName evidence="2">Uncharacterized protein</fullName>
    </submittedName>
</protein>
<feature type="transmembrane region" description="Helical" evidence="1">
    <location>
        <begin position="41"/>
        <end position="59"/>
    </location>
</feature>
<dbReference type="STRING" id="561176.SAMN04488561_2387"/>
<name>A0A1H5L369_9ACTN</name>
<feature type="transmembrane region" description="Helical" evidence="1">
    <location>
        <begin position="103"/>
        <end position="120"/>
    </location>
</feature>
<dbReference type="Proteomes" id="UP000181980">
    <property type="component" value="Unassembled WGS sequence"/>
</dbReference>
<reference evidence="3" key="1">
    <citation type="submission" date="2016-10" db="EMBL/GenBank/DDBJ databases">
        <authorList>
            <person name="Varghese N."/>
            <person name="Submissions S."/>
        </authorList>
    </citation>
    <scope>NUCLEOTIDE SEQUENCE [LARGE SCALE GENOMIC DNA]</scope>
    <source>
        <strain evidence="3">DSM 45237</strain>
    </source>
</reference>
<evidence type="ECO:0000313" key="2">
    <source>
        <dbReference type="EMBL" id="SEE71486.1"/>
    </source>
</evidence>
<organism evidence="2 3">
    <name type="scientific">Jiangella alba</name>
    <dbReference type="NCBI Taxonomy" id="561176"/>
    <lineage>
        <taxon>Bacteria</taxon>
        <taxon>Bacillati</taxon>
        <taxon>Actinomycetota</taxon>
        <taxon>Actinomycetes</taxon>
        <taxon>Jiangellales</taxon>
        <taxon>Jiangellaceae</taxon>
        <taxon>Jiangella</taxon>
    </lineage>
</organism>
<gene>
    <name evidence="2" type="ORF">SAMN04488561_2387</name>
</gene>